<keyword evidence="2" id="KW-1185">Reference proteome</keyword>
<organism evidence="1 2">
    <name type="scientific">Rhododendron molle</name>
    <name type="common">Chinese azalea</name>
    <name type="synonym">Azalea mollis</name>
    <dbReference type="NCBI Taxonomy" id="49168"/>
    <lineage>
        <taxon>Eukaryota</taxon>
        <taxon>Viridiplantae</taxon>
        <taxon>Streptophyta</taxon>
        <taxon>Embryophyta</taxon>
        <taxon>Tracheophyta</taxon>
        <taxon>Spermatophyta</taxon>
        <taxon>Magnoliopsida</taxon>
        <taxon>eudicotyledons</taxon>
        <taxon>Gunneridae</taxon>
        <taxon>Pentapetalae</taxon>
        <taxon>asterids</taxon>
        <taxon>Ericales</taxon>
        <taxon>Ericaceae</taxon>
        <taxon>Ericoideae</taxon>
        <taxon>Rhodoreae</taxon>
        <taxon>Rhododendron</taxon>
    </lineage>
</organism>
<evidence type="ECO:0000313" key="2">
    <source>
        <dbReference type="Proteomes" id="UP001062846"/>
    </source>
</evidence>
<sequence length="223" mass="25588">MSFLGKFSEFFVDGLAVFEPLRFLPDLVPVPSALVFHLKQVRCLDLELFSDFNGDDDSVFKWGAKFTPEIDSVTFLYATSLSKTMKSEAEEDAIENEIAQEELFRRVKLAMRCVKYAVWWLGVLGRVFMKFPTLESITITDWKNKAVKLCLGSEWRNCFHSWQRTSAWIQGNMQEIIRAGFVPVLQLPITGYVMKGVTIVNFKIFDVFDVDTGRTAMFDAFAE</sequence>
<reference evidence="1" key="1">
    <citation type="submission" date="2022-02" db="EMBL/GenBank/DDBJ databases">
        <title>Plant Genome Project.</title>
        <authorList>
            <person name="Zhang R.-G."/>
        </authorList>
    </citation>
    <scope>NUCLEOTIDE SEQUENCE</scope>
    <source>
        <strain evidence="1">AT1</strain>
    </source>
</reference>
<name>A0ACC0LD55_RHOML</name>
<gene>
    <name evidence="1" type="ORF">RHMOL_Rhmol13G0280900</name>
</gene>
<dbReference type="Proteomes" id="UP001062846">
    <property type="component" value="Chromosome 13"/>
</dbReference>
<comment type="caution">
    <text evidence="1">The sequence shown here is derived from an EMBL/GenBank/DDBJ whole genome shotgun (WGS) entry which is preliminary data.</text>
</comment>
<evidence type="ECO:0000313" key="1">
    <source>
        <dbReference type="EMBL" id="KAI8526078.1"/>
    </source>
</evidence>
<protein>
    <submittedName>
        <fullName evidence="1">Uncharacterized protein</fullName>
    </submittedName>
</protein>
<accession>A0ACC0LD55</accession>
<dbReference type="EMBL" id="CM046400">
    <property type="protein sequence ID" value="KAI8526078.1"/>
    <property type="molecule type" value="Genomic_DNA"/>
</dbReference>
<proteinExistence type="predicted"/>